<dbReference type="OMA" id="RHFLWRK"/>
<dbReference type="KEGG" id="sre:PTSG_03488"/>
<dbReference type="Gene3D" id="2.80.10.50">
    <property type="match status" value="1"/>
</dbReference>
<keyword evidence="8" id="KW-0547">Nucleotide-binding</keyword>
<feature type="compositionally biased region" description="Low complexity" evidence="13">
    <location>
        <begin position="100"/>
        <end position="111"/>
    </location>
</feature>
<dbReference type="OrthoDB" id="414175at2759"/>
<reference evidence="16" key="1">
    <citation type="submission" date="2009-08" db="EMBL/GenBank/DDBJ databases">
        <title>Annotation of Salpingoeca rosetta.</title>
        <authorList>
            <consortium name="The Broad Institute Genome Sequencing Platform"/>
            <person name="Russ C."/>
            <person name="Cuomo C."/>
            <person name="Burger G."/>
            <person name="Gray M.W."/>
            <person name="Holland P.W.H."/>
            <person name="King N."/>
            <person name="Lang F.B.F."/>
            <person name="Roger A.J."/>
            <person name="Ruiz-Trillo I."/>
            <person name="Young S.K."/>
            <person name="Zeng Q."/>
            <person name="Gargeya S."/>
            <person name="Alvarado L."/>
            <person name="Berlin A."/>
            <person name="Chapman S.B."/>
            <person name="Chen Z."/>
            <person name="Freedman E."/>
            <person name="Gellesch M."/>
            <person name="Goldberg J."/>
            <person name="Griggs A."/>
            <person name="Gujja S."/>
            <person name="Heilman E."/>
            <person name="Heiman D."/>
            <person name="Howarth C."/>
            <person name="Mehta T."/>
            <person name="Neiman D."/>
            <person name="Pearson M."/>
            <person name="Roberts A."/>
            <person name="Saif S."/>
            <person name="Shea T."/>
            <person name="Shenoy N."/>
            <person name="Sisk P."/>
            <person name="Stolte C."/>
            <person name="Sykes S."/>
            <person name="White J."/>
            <person name="Yandava C."/>
            <person name="Haas B."/>
            <person name="Nusbaum C."/>
            <person name="Birren B."/>
        </authorList>
    </citation>
    <scope>NUCLEOTIDE SEQUENCE [LARGE SCALE GENOMIC DNA]</scope>
    <source>
        <strain evidence="16">ATCC 50818</strain>
    </source>
</reference>
<dbReference type="PROSITE" id="PS50231">
    <property type="entry name" value="RICIN_B_LECTIN"/>
    <property type="match status" value="1"/>
</dbReference>
<feature type="chain" id="PRO_5003290321" description="N-acetylgalactosaminide beta-1,3-galactosyltransferase" evidence="14">
    <location>
        <begin position="20"/>
        <end position="802"/>
    </location>
</feature>
<dbReference type="SMART" id="SM00458">
    <property type="entry name" value="RICIN"/>
    <property type="match status" value="1"/>
</dbReference>
<dbReference type="PANTHER" id="PTHR23033">
    <property type="entry name" value="BETA1,3-GALACTOSYLTRANSFERASE"/>
    <property type="match status" value="1"/>
</dbReference>
<dbReference type="GeneID" id="16075799"/>
<proteinExistence type="inferred from homology"/>
<dbReference type="EC" id="2.4.1.122" evidence="4"/>
<dbReference type="GO" id="GO:0000166">
    <property type="term" value="F:nucleotide binding"/>
    <property type="evidence" value="ECO:0007669"/>
    <property type="project" value="UniProtKB-KW"/>
</dbReference>
<accession>F2U5R4</accession>
<feature type="region of interest" description="Disordered" evidence="13">
    <location>
        <begin position="100"/>
        <end position="129"/>
    </location>
</feature>
<dbReference type="InterPro" id="IPR003378">
    <property type="entry name" value="Fringe-like_glycosylTrfase"/>
</dbReference>
<keyword evidence="17" id="KW-1185">Reference proteome</keyword>
<evidence type="ECO:0000256" key="5">
    <source>
        <dbReference type="ARBA" id="ARBA00022676"/>
    </source>
</evidence>
<dbReference type="InParanoid" id="F2U5R4"/>
<evidence type="ECO:0000256" key="14">
    <source>
        <dbReference type="SAM" id="SignalP"/>
    </source>
</evidence>
<comment type="similarity">
    <text evidence="3">Belongs to the glycosyltransferase 31 family. Beta3-Gal-T subfamily.</text>
</comment>
<dbReference type="PANTHER" id="PTHR23033:SF14">
    <property type="entry name" value="GLYCOPROTEIN-N-ACETYLGALACTOSAMINE 3-BETA-GALACTOSYLTRANSFERASE 1-RELATED"/>
    <property type="match status" value="1"/>
</dbReference>
<dbReference type="FunCoup" id="F2U5R4">
    <property type="interactions" value="278"/>
</dbReference>
<dbReference type="InterPro" id="IPR035992">
    <property type="entry name" value="Ricin_B-like_lectins"/>
</dbReference>
<evidence type="ECO:0000313" key="17">
    <source>
        <dbReference type="Proteomes" id="UP000007799"/>
    </source>
</evidence>
<dbReference type="STRING" id="946362.F2U5R4"/>
<evidence type="ECO:0000256" key="1">
    <source>
        <dbReference type="ARBA" id="ARBA00004606"/>
    </source>
</evidence>
<comment type="subcellular location">
    <subcellularLocation>
        <location evidence="1">Membrane</location>
        <topology evidence="1">Single-pass type II membrane protein</topology>
    </subcellularLocation>
</comment>
<dbReference type="EMBL" id="GL832962">
    <property type="protein sequence ID" value="EGD82855.1"/>
    <property type="molecule type" value="Genomic_DNA"/>
</dbReference>
<protein>
    <recommendedName>
        <fullName evidence="4">N-acetylgalactosaminide beta-1,3-galactosyltransferase</fullName>
        <ecNumber evidence="4">2.4.1.122</ecNumber>
    </recommendedName>
</protein>
<name>F2U5R4_SALR5</name>
<keyword evidence="14" id="KW-0732">Signal</keyword>
<dbReference type="Gene3D" id="3.90.550.50">
    <property type="match status" value="1"/>
</dbReference>
<organism evidence="17">
    <name type="scientific">Salpingoeca rosetta (strain ATCC 50818 / BSB-021)</name>
    <dbReference type="NCBI Taxonomy" id="946362"/>
    <lineage>
        <taxon>Eukaryota</taxon>
        <taxon>Choanoflagellata</taxon>
        <taxon>Craspedida</taxon>
        <taxon>Salpingoecidae</taxon>
        <taxon>Salpingoeca</taxon>
    </lineage>
</organism>
<feature type="domain" description="Ricin B lectin" evidence="15">
    <location>
        <begin position="330"/>
        <end position="467"/>
    </location>
</feature>
<evidence type="ECO:0000256" key="4">
    <source>
        <dbReference type="ARBA" id="ARBA00012557"/>
    </source>
</evidence>
<evidence type="ECO:0000313" key="16">
    <source>
        <dbReference type="EMBL" id="EGD82855.1"/>
    </source>
</evidence>
<keyword evidence="6" id="KW-0808">Transferase</keyword>
<feature type="coiled-coil region" evidence="12">
    <location>
        <begin position="149"/>
        <end position="234"/>
    </location>
</feature>
<keyword evidence="12" id="KW-0175">Coiled coil</keyword>
<dbReference type="CDD" id="cd00161">
    <property type="entry name" value="beta-trefoil_Ricin-like"/>
    <property type="match status" value="1"/>
</dbReference>
<keyword evidence="5" id="KW-0328">Glycosyltransferase</keyword>
<dbReference type="Proteomes" id="UP000007799">
    <property type="component" value="Unassembled WGS sequence"/>
</dbReference>
<comment type="pathway">
    <text evidence="2">Protein modification; protein glycosylation.</text>
</comment>
<dbReference type="AlphaFoldDB" id="F2U5R4"/>
<evidence type="ECO:0000256" key="2">
    <source>
        <dbReference type="ARBA" id="ARBA00004922"/>
    </source>
</evidence>
<evidence type="ECO:0000256" key="12">
    <source>
        <dbReference type="SAM" id="Coils"/>
    </source>
</evidence>
<dbReference type="GO" id="GO:0016263">
    <property type="term" value="F:glycoprotein-N-acetylgalactosamine 3-beta-galactosyltransferase activity"/>
    <property type="evidence" value="ECO:0007669"/>
    <property type="project" value="UniProtKB-EC"/>
</dbReference>
<sequence>MGSPSPSLLLALLSVAAVACLMLLNMHTHHHHHQQQLMQRDLLTNDPTSLQQQRRPPPALLPKMPAGNPVVAGAADTGAGAVAADISVNRLAHAQNINNHINNDNINNDNNDNNRGDTRAPARVPPEEQQQAVADVVDAALDKHLREQRRMLQEQLAQFMETLKALDSDSRSSVLKEILASVNKQDERMAQLEEKLSRLETAVVEPMQTSQEKLDAALKQLQEIKEQAGSLTEAFNRHYGYKEEPLDLAAQQNEQGPTPPPEPRVPMEDFVMLVHLHLVGNITHEEFEDALGINTTATQEILSWPSLDEPREDGQNPAKARYFQMLDAKYPSRIQASTLAHEWCIERNGSGTNFILNHCMLGGSYQHWLLDSLGRLHTAFDQGDCLDGTGLAVGDDLVANRCTRKAKGQRWNYVRPGAQSQAGFLINRETKLCIDANDVLQAWNATHRPRVVVRQCDASCTQLWTISDNVTTIFDLMPSADEARAMIRHKEEQLAESKRTGASLGLIYEREADEQLSRAKSKMEAAGKDASTENAEKRDRIACWVMTNPKNHHTKALAINSTWGRDCDLLLFMTTKHQAGLNTIVLSLGEEEDRHFLWRKSIMSWGFMYAHLIDKYDWFIRADDDTFFNMDNLRSFLKGYSPKDPHFFGRRLKINDDEFYSGGAGTILSHNALSQFGEAMEDDILGVVRAGDTFADDMEIAVSMRRLGIPTEDTRDEQGRERFFVLTLTDERNTYRANDPGFWYFEFSYYSPKEGEDSSSPWWIASHYTAPPTMMLMEAMHELKCEAAGQHPWRAKVQAPTP</sequence>
<dbReference type="GO" id="GO:0016020">
    <property type="term" value="C:membrane"/>
    <property type="evidence" value="ECO:0007669"/>
    <property type="project" value="UniProtKB-SubCell"/>
</dbReference>
<feature type="region of interest" description="Disordered" evidence="13">
    <location>
        <begin position="47"/>
        <end position="67"/>
    </location>
</feature>
<evidence type="ECO:0000256" key="11">
    <source>
        <dbReference type="ARBA" id="ARBA00023136"/>
    </source>
</evidence>
<evidence type="ECO:0000256" key="9">
    <source>
        <dbReference type="ARBA" id="ARBA00022968"/>
    </source>
</evidence>
<evidence type="ECO:0000256" key="6">
    <source>
        <dbReference type="ARBA" id="ARBA00022679"/>
    </source>
</evidence>
<evidence type="ECO:0000256" key="8">
    <source>
        <dbReference type="ARBA" id="ARBA00022741"/>
    </source>
</evidence>
<evidence type="ECO:0000256" key="13">
    <source>
        <dbReference type="SAM" id="MobiDB-lite"/>
    </source>
</evidence>
<dbReference type="RefSeq" id="XP_004995219.1">
    <property type="nucleotide sequence ID" value="XM_004995162.1"/>
</dbReference>
<evidence type="ECO:0000256" key="10">
    <source>
        <dbReference type="ARBA" id="ARBA00022989"/>
    </source>
</evidence>
<evidence type="ECO:0000256" key="7">
    <source>
        <dbReference type="ARBA" id="ARBA00022692"/>
    </source>
</evidence>
<keyword evidence="11" id="KW-0472">Membrane</keyword>
<dbReference type="InterPro" id="IPR026050">
    <property type="entry name" value="C1GALT1/C1GALT1_chp1"/>
</dbReference>
<feature type="signal peptide" evidence="14">
    <location>
        <begin position="1"/>
        <end position="19"/>
    </location>
</feature>
<dbReference type="InterPro" id="IPR000772">
    <property type="entry name" value="Ricin_B_lectin"/>
</dbReference>
<keyword evidence="10" id="KW-1133">Transmembrane helix</keyword>
<evidence type="ECO:0000256" key="3">
    <source>
        <dbReference type="ARBA" id="ARBA00006462"/>
    </source>
</evidence>
<keyword evidence="9" id="KW-0735">Signal-anchor</keyword>
<dbReference type="eggNOG" id="KOG2246">
    <property type="taxonomic scope" value="Eukaryota"/>
</dbReference>
<evidence type="ECO:0000259" key="15">
    <source>
        <dbReference type="SMART" id="SM00458"/>
    </source>
</evidence>
<dbReference type="Pfam" id="PF02434">
    <property type="entry name" value="Fringe"/>
    <property type="match status" value="1"/>
</dbReference>
<dbReference type="SUPFAM" id="SSF50370">
    <property type="entry name" value="Ricin B-like lectins"/>
    <property type="match status" value="1"/>
</dbReference>
<keyword evidence="7" id="KW-0812">Transmembrane</keyword>
<gene>
    <name evidence="16" type="ORF">PTSG_03488</name>
</gene>